<organism evidence="4 5">
    <name type="scientific">Candidatus Allofournierella merdipullorum</name>
    <dbReference type="NCBI Taxonomy" id="2838595"/>
    <lineage>
        <taxon>Bacteria</taxon>
        <taxon>Bacillati</taxon>
        <taxon>Bacillota</taxon>
        <taxon>Clostridia</taxon>
        <taxon>Eubacteriales</taxon>
        <taxon>Oscillospiraceae</taxon>
        <taxon>Allofournierella</taxon>
    </lineage>
</organism>
<dbReference type="PANTHER" id="PTHR35936">
    <property type="entry name" value="MEMBRANE-BOUND LYTIC MUREIN TRANSGLYCOSYLASE F"/>
    <property type="match status" value="1"/>
</dbReference>
<dbReference type="SMART" id="SM00062">
    <property type="entry name" value="PBPb"/>
    <property type="match status" value="1"/>
</dbReference>
<dbReference type="InterPro" id="IPR001638">
    <property type="entry name" value="Solute-binding_3/MltF_N"/>
</dbReference>
<reference evidence="4" key="2">
    <citation type="submission" date="2021-04" db="EMBL/GenBank/DDBJ databases">
        <authorList>
            <person name="Gilroy R."/>
        </authorList>
    </citation>
    <scope>NUCLEOTIDE SEQUENCE</scope>
    <source>
        <strain evidence="4">ChiGjej4B4-18154</strain>
    </source>
</reference>
<evidence type="ECO:0000259" key="3">
    <source>
        <dbReference type="SMART" id="SM00062"/>
    </source>
</evidence>
<proteinExistence type="predicted"/>
<sequence length="182" mass="19781">MNIGFLKPAMQKRTFLSVVTAAAALSVVPAWANQHPKRTLIVGMDATYPPFGSQDSETRQYVGYDVDIIRAIGKAEGFDVEVRNLAFDGLIPALKTGNIDIAINDITITPERAKSVDFSNRYYIAGLGIVVNADNTTITKAEDLEGKRLAVSIGSTGEAAARKVKNAEVRVFNQLTECYLEL</sequence>
<dbReference type="SUPFAM" id="SSF53850">
    <property type="entry name" value="Periplasmic binding protein-like II"/>
    <property type="match status" value="1"/>
</dbReference>
<protein>
    <submittedName>
        <fullName evidence="4">Transporter substrate-binding domain-containing protein</fullName>
    </submittedName>
</protein>
<feature type="non-terminal residue" evidence="4">
    <location>
        <position position="182"/>
    </location>
</feature>
<feature type="signal peptide" evidence="2">
    <location>
        <begin position="1"/>
        <end position="32"/>
    </location>
</feature>
<evidence type="ECO:0000256" key="1">
    <source>
        <dbReference type="ARBA" id="ARBA00022729"/>
    </source>
</evidence>
<accession>A0A9D2E703</accession>
<feature type="domain" description="Solute-binding protein family 3/N-terminal" evidence="3">
    <location>
        <begin position="39"/>
        <end position="182"/>
    </location>
</feature>
<dbReference type="Pfam" id="PF00497">
    <property type="entry name" value="SBP_bac_3"/>
    <property type="match status" value="1"/>
</dbReference>
<evidence type="ECO:0000256" key="2">
    <source>
        <dbReference type="SAM" id="SignalP"/>
    </source>
</evidence>
<feature type="chain" id="PRO_5039271288" evidence="2">
    <location>
        <begin position="33"/>
        <end position="182"/>
    </location>
</feature>
<name>A0A9D2E703_9FIRM</name>
<dbReference type="EMBL" id="DXBV01000118">
    <property type="protein sequence ID" value="HIZ31916.1"/>
    <property type="molecule type" value="Genomic_DNA"/>
</dbReference>
<dbReference type="Gene3D" id="3.40.190.10">
    <property type="entry name" value="Periplasmic binding protein-like II"/>
    <property type="match status" value="2"/>
</dbReference>
<evidence type="ECO:0000313" key="4">
    <source>
        <dbReference type="EMBL" id="HIZ31916.1"/>
    </source>
</evidence>
<keyword evidence="1 2" id="KW-0732">Signal</keyword>
<dbReference type="AlphaFoldDB" id="A0A9D2E703"/>
<gene>
    <name evidence="4" type="ORF">H9813_11890</name>
</gene>
<comment type="caution">
    <text evidence="4">The sequence shown here is derived from an EMBL/GenBank/DDBJ whole genome shotgun (WGS) entry which is preliminary data.</text>
</comment>
<dbReference type="Proteomes" id="UP000824035">
    <property type="component" value="Unassembled WGS sequence"/>
</dbReference>
<reference evidence="4" key="1">
    <citation type="journal article" date="2021" name="PeerJ">
        <title>Extensive microbial diversity within the chicken gut microbiome revealed by metagenomics and culture.</title>
        <authorList>
            <person name="Gilroy R."/>
            <person name="Ravi A."/>
            <person name="Getino M."/>
            <person name="Pursley I."/>
            <person name="Horton D.L."/>
            <person name="Alikhan N.F."/>
            <person name="Baker D."/>
            <person name="Gharbi K."/>
            <person name="Hall N."/>
            <person name="Watson M."/>
            <person name="Adriaenssens E.M."/>
            <person name="Foster-Nyarko E."/>
            <person name="Jarju S."/>
            <person name="Secka A."/>
            <person name="Antonio M."/>
            <person name="Oren A."/>
            <person name="Chaudhuri R.R."/>
            <person name="La Ragione R."/>
            <person name="Hildebrand F."/>
            <person name="Pallen M.J."/>
        </authorList>
    </citation>
    <scope>NUCLEOTIDE SEQUENCE</scope>
    <source>
        <strain evidence="4">ChiGjej4B4-18154</strain>
    </source>
</reference>
<evidence type="ECO:0000313" key="5">
    <source>
        <dbReference type="Proteomes" id="UP000824035"/>
    </source>
</evidence>
<dbReference type="PANTHER" id="PTHR35936:SF38">
    <property type="entry name" value="GLUTAMINE-BINDING PERIPLASMIC PROTEIN"/>
    <property type="match status" value="1"/>
</dbReference>